<proteinExistence type="predicted"/>
<dbReference type="Gene3D" id="3.40.50.720">
    <property type="entry name" value="NAD(P)-binding Rossmann-like Domain"/>
    <property type="match status" value="1"/>
</dbReference>
<evidence type="ECO:0000313" key="3">
    <source>
        <dbReference type="EMBL" id="NYG37571.1"/>
    </source>
</evidence>
<dbReference type="Proteomes" id="UP000592181">
    <property type="component" value="Unassembled WGS sequence"/>
</dbReference>
<dbReference type="SUPFAM" id="SSF51735">
    <property type="entry name" value="NAD(P)-binding Rossmann-fold domains"/>
    <property type="match status" value="1"/>
</dbReference>
<reference evidence="3 4" key="1">
    <citation type="submission" date="2020-07" db="EMBL/GenBank/DDBJ databases">
        <title>Sequencing the genomes of 1000 actinobacteria strains.</title>
        <authorList>
            <person name="Klenk H.-P."/>
        </authorList>
    </citation>
    <scope>NUCLEOTIDE SEQUENCE [LARGE SCALE GENOMIC DNA]</scope>
    <source>
        <strain evidence="3 4">DSM 24723</strain>
    </source>
</reference>
<dbReference type="InterPro" id="IPR036291">
    <property type="entry name" value="NAD(P)-bd_dom_sf"/>
</dbReference>
<dbReference type="RefSeq" id="WP_179462917.1">
    <property type="nucleotide sequence ID" value="NZ_JACBZX010000001.1"/>
</dbReference>
<accession>A0A852XGN0</accession>
<dbReference type="InterPro" id="IPR032095">
    <property type="entry name" value="Sacchrp_dh-like_C"/>
</dbReference>
<comment type="caution">
    <text evidence="3">The sequence shown here is derived from an EMBL/GenBank/DDBJ whole genome shotgun (WGS) entry which is preliminary data.</text>
</comment>
<evidence type="ECO:0000313" key="4">
    <source>
        <dbReference type="Proteomes" id="UP000592181"/>
    </source>
</evidence>
<dbReference type="EMBL" id="JACBZX010000001">
    <property type="protein sequence ID" value="NYG37571.1"/>
    <property type="molecule type" value="Genomic_DNA"/>
</dbReference>
<gene>
    <name evidence="3" type="ORF">BJY28_002040</name>
</gene>
<dbReference type="PANTHER" id="PTHR43796:SF2">
    <property type="entry name" value="CARBOXYNORSPERMIDINE SYNTHASE"/>
    <property type="match status" value="1"/>
</dbReference>
<dbReference type="InterPro" id="IPR005097">
    <property type="entry name" value="Sacchrp_dh_NADP-bd"/>
</dbReference>
<dbReference type="Gene3D" id="3.30.360.10">
    <property type="entry name" value="Dihydrodipicolinate Reductase, domain 2"/>
    <property type="match status" value="1"/>
</dbReference>
<keyword evidence="4" id="KW-1185">Reference proteome</keyword>
<protein>
    <submittedName>
        <fullName evidence="3">Saccharopine dehydrogenase-like NADP-dependent oxidoreductase</fullName>
    </submittedName>
</protein>
<organism evidence="3 4">
    <name type="scientific">Janibacter alkaliphilus</name>
    <dbReference type="NCBI Taxonomy" id="1069963"/>
    <lineage>
        <taxon>Bacteria</taxon>
        <taxon>Bacillati</taxon>
        <taxon>Actinomycetota</taxon>
        <taxon>Actinomycetes</taxon>
        <taxon>Micrococcales</taxon>
        <taxon>Intrasporangiaceae</taxon>
        <taxon>Janibacter</taxon>
    </lineage>
</organism>
<dbReference type="Pfam" id="PF16653">
    <property type="entry name" value="Sacchrp_dh_C"/>
    <property type="match status" value="1"/>
</dbReference>
<name>A0A852XGN0_9MICO</name>
<feature type="domain" description="Saccharopine dehydrogenase NADP binding" evidence="1">
    <location>
        <begin position="3"/>
        <end position="147"/>
    </location>
</feature>
<dbReference type="PANTHER" id="PTHR43796">
    <property type="entry name" value="CARBOXYNORSPERMIDINE SYNTHASE"/>
    <property type="match status" value="1"/>
</dbReference>
<evidence type="ECO:0000259" key="2">
    <source>
        <dbReference type="Pfam" id="PF16653"/>
    </source>
</evidence>
<evidence type="ECO:0000259" key="1">
    <source>
        <dbReference type="Pfam" id="PF03435"/>
    </source>
</evidence>
<sequence length="440" mass="46993">MRVLMIGAGGVGDAAAKIAATRGFAQRWVVADADPERAARTVAAAVARDTHAGDEPRFVAAQVDASDAAAVTRLAVEHEATHVLNAVDPRFVMPIFEGALAAGADYLDMAMSLSRPHPERPYEQVGVKLGDEQLARAGAWEAAGRLALVGIGVEPGLSDVFARYAADELFTEIDELGTRDGANLVVRDEDGQEVFAPGFSMWTIIEECLNPPVVWERARAEAAPRTSDGQVDVEAGFATLPPFAEPEVFDFPEGIGPVECVHVEHEEVLLMPRWVEAQRVTFKYGLGEEMIAMLRQLHTLGLDSTDPVTVKGVQVSPRDVVAAVLPDPATIGPRMKGKTCAGLLVTGTGTDGRPREVYLYHVVDNADTMREADAQAVVWQTAINPVVALELLAAGTWAGTGVRGPESFDARPFLELLAADAPRGYGSPWGLQERTPSTTA</sequence>
<dbReference type="AlphaFoldDB" id="A0A852XGN0"/>
<feature type="domain" description="Saccharopine dehydrogenase-like C-terminal" evidence="2">
    <location>
        <begin position="152"/>
        <end position="418"/>
    </location>
</feature>
<dbReference type="Pfam" id="PF03435">
    <property type="entry name" value="Sacchrp_dh_NADP"/>
    <property type="match status" value="1"/>
</dbReference>